<protein>
    <recommendedName>
        <fullName evidence="3">Tetratricopeptide repeat protein</fullName>
    </recommendedName>
</protein>
<evidence type="ECO:0000313" key="2">
    <source>
        <dbReference type="Proteomes" id="UP000466586"/>
    </source>
</evidence>
<reference evidence="1 2" key="1">
    <citation type="submission" date="2019-11" db="EMBL/GenBank/DDBJ databases">
        <title>Pedobacter sp. HMF7647 Genome sequencing and assembly.</title>
        <authorList>
            <person name="Kang H."/>
            <person name="Kim H."/>
            <person name="Joh K."/>
        </authorList>
    </citation>
    <scope>NUCLEOTIDE SEQUENCE [LARGE SCALE GENOMIC DNA]</scope>
    <source>
        <strain evidence="1 2">HMF7647</strain>
    </source>
</reference>
<dbReference type="EMBL" id="WVHT01000011">
    <property type="protein sequence ID" value="MXV52971.1"/>
    <property type="molecule type" value="Genomic_DNA"/>
</dbReference>
<comment type="caution">
    <text evidence="1">The sequence shown here is derived from an EMBL/GenBank/DDBJ whole genome shotgun (WGS) entry which is preliminary data.</text>
</comment>
<dbReference type="AlphaFoldDB" id="A0A7K1YF02"/>
<dbReference type="Proteomes" id="UP000466586">
    <property type="component" value="Unassembled WGS sequence"/>
</dbReference>
<accession>A0A7K1YF02</accession>
<proteinExistence type="predicted"/>
<evidence type="ECO:0000313" key="1">
    <source>
        <dbReference type="EMBL" id="MXV52971.1"/>
    </source>
</evidence>
<organism evidence="1 2">
    <name type="scientific">Hufsiella arboris</name>
    <dbReference type="NCBI Taxonomy" id="2695275"/>
    <lineage>
        <taxon>Bacteria</taxon>
        <taxon>Pseudomonadati</taxon>
        <taxon>Bacteroidota</taxon>
        <taxon>Sphingobacteriia</taxon>
        <taxon>Sphingobacteriales</taxon>
        <taxon>Sphingobacteriaceae</taxon>
        <taxon>Hufsiella</taxon>
    </lineage>
</organism>
<name>A0A7K1YF02_9SPHI</name>
<sequence>MRITLLLIFLITTAFSKDEDLPSIRKQYYEAVNNADAAHRFYDMIAAQKSEDPVILAYFGSAQALKARYSWNPYNKMAYLKRGISTLATAVSKSPDNLEIRFLRFSLEHYVPSFLGFSRDLDPDRRKIVELIEKKQFGSMDKDLLKNMVKFMEESKRCTPKELETMRNAMK</sequence>
<evidence type="ECO:0008006" key="3">
    <source>
        <dbReference type="Google" id="ProtNLM"/>
    </source>
</evidence>
<dbReference type="RefSeq" id="WP_160846149.1">
    <property type="nucleotide sequence ID" value="NZ_WVHT01000011.1"/>
</dbReference>
<gene>
    <name evidence="1" type="ORF">GS399_18525</name>
</gene>
<keyword evidence="2" id="KW-1185">Reference proteome</keyword>